<keyword evidence="2" id="KW-1185">Reference proteome</keyword>
<name>A0AAD7DDZ7_MYCRO</name>
<organism evidence="1 2">
    <name type="scientific">Mycena rosella</name>
    <name type="common">Pink bonnet</name>
    <name type="synonym">Agaricus rosellus</name>
    <dbReference type="NCBI Taxonomy" id="1033263"/>
    <lineage>
        <taxon>Eukaryota</taxon>
        <taxon>Fungi</taxon>
        <taxon>Dikarya</taxon>
        <taxon>Basidiomycota</taxon>
        <taxon>Agaricomycotina</taxon>
        <taxon>Agaricomycetes</taxon>
        <taxon>Agaricomycetidae</taxon>
        <taxon>Agaricales</taxon>
        <taxon>Marasmiineae</taxon>
        <taxon>Mycenaceae</taxon>
        <taxon>Mycena</taxon>
    </lineage>
</organism>
<dbReference type="EMBL" id="JARKIE010000075">
    <property type="protein sequence ID" value="KAJ7689061.1"/>
    <property type="molecule type" value="Genomic_DNA"/>
</dbReference>
<proteinExistence type="predicted"/>
<evidence type="ECO:0000313" key="1">
    <source>
        <dbReference type="EMBL" id="KAJ7689061.1"/>
    </source>
</evidence>
<dbReference type="GO" id="GO:0008299">
    <property type="term" value="P:isoprenoid biosynthetic process"/>
    <property type="evidence" value="ECO:0007669"/>
    <property type="project" value="InterPro"/>
</dbReference>
<sequence>MHRCWDVLELTRMVFEQLEPTRLAPNRPAVSKEMSLYRLALTCRKFADPAVTLVLWEKQYGVIPLLKCLPSHKWEISEGSFKFRSPLKAEDWDRVLTYSKCIKSFNDMWDVPEELDPSVLESLAISLPSGSLLSNVRDLACHLESAVFPYLAFLVGPHITRICIDHTGPFWRFAALPLLASKCLSLRHVSTNGLWDDESTELVSSFVMQLTQLRTLDVLAMMNEEACRHISGFHHLETLVKTLSVTVDESSTINSVVFLSTIPSYISPRHLTSIALFLQERDHDKVSANLAMYIMTSDVVRPLLVFPNLRRVELYSPLGFCLDDDFVDAMALA</sequence>
<evidence type="ECO:0008006" key="3">
    <source>
        <dbReference type="Google" id="ProtNLM"/>
    </source>
</evidence>
<protein>
    <recommendedName>
        <fullName evidence="3">F-box domain-containing protein</fullName>
    </recommendedName>
</protein>
<accession>A0AAD7DDZ7</accession>
<evidence type="ECO:0000313" key="2">
    <source>
        <dbReference type="Proteomes" id="UP001221757"/>
    </source>
</evidence>
<reference evidence="1" key="1">
    <citation type="submission" date="2023-03" db="EMBL/GenBank/DDBJ databases">
        <title>Massive genome expansion in bonnet fungi (Mycena s.s.) driven by repeated elements and novel gene families across ecological guilds.</title>
        <authorList>
            <consortium name="Lawrence Berkeley National Laboratory"/>
            <person name="Harder C.B."/>
            <person name="Miyauchi S."/>
            <person name="Viragh M."/>
            <person name="Kuo A."/>
            <person name="Thoen E."/>
            <person name="Andreopoulos B."/>
            <person name="Lu D."/>
            <person name="Skrede I."/>
            <person name="Drula E."/>
            <person name="Henrissat B."/>
            <person name="Morin E."/>
            <person name="Kohler A."/>
            <person name="Barry K."/>
            <person name="LaButti K."/>
            <person name="Morin E."/>
            <person name="Salamov A."/>
            <person name="Lipzen A."/>
            <person name="Mereny Z."/>
            <person name="Hegedus B."/>
            <person name="Baldrian P."/>
            <person name="Stursova M."/>
            <person name="Weitz H."/>
            <person name="Taylor A."/>
            <person name="Grigoriev I.V."/>
            <person name="Nagy L.G."/>
            <person name="Martin F."/>
            <person name="Kauserud H."/>
        </authorList>
    </citation>
    <scope>NUCLEOTIDE SEQUENCE</scope>
    <source>
        <strain evidence="1">CBHHK067</strain>
    </source>
</reference>
<dbReference type="Proteomes" id="UP001221757">
    <property type="component" value="Unassembled WGS sequence"/>
</dbReference>
<dbReference type="InterPro" id="IPR032675">
    <property type="entry name" value="LRR_dom_sf"/>
</dbReference>
<gene>
    <name evidence="1" type="ORF">B0H17DRAFT_1180444</name>
</gene>
<comment type="caution">
    <text evidence="1">The sequence shown here is derived from an EMBL/GenBank/DDBJ whole genome shotgun (WGS) entry which is preliminary data.</text>
</comment>
<dbReference type="AlphaFoldDB" id="A0AAD7DDZ7"/>
<dbReference type="Gene3D" id="3.80.10.10">
    <property type="entry name" value="Ribonuclease Inhibitor"/>
    <property type="match status" value="1"/>
</dbReference>
<dbReference type="GO" id="GO:0003824">
    <property type="term" value="F:catalytic activity"/>
    <property type="evidence" value="ECO:0007669"/>
    <property type="project" value="InterPro"/>
</dbReference>
<dbReference type="PROSITE" id="PS01295">
    <property type="entry name" value="ISPD"/>
    <property type="match status" value="1"/>
</dbReference>
<dbReference type="InterPro" id="IPR018294">
    <property type="entry name" value="ISPD_synthase_CS"/>
</dbReference>